<evidence type="ECO:0000256" key="10">
    <source>
        <dbReference type="ARBA" id="ARBA00057335"/>
    </source>
</evidence>
<dbReference type="GO" id="GO:0046910">
    <property type="term" value="F:pectinesterase inhibitor activity"/>
    <property type="evidence" value="ECO:0000318"/>
    <property type="project" value="GO_Central"/>
</dbReference>
<sequence length="629" mass="70659">MFLFVVVQEINNKTVNRVAAGQPFQEEHVQYNKNNHMDSTKSFKSYSKVDELEEQAYRKKTRKRMIIITLSTIILIAIVIGAVLGILFPVKSSKSQENPANYTAENIDAICIMTRYPDSCDSSIASLRSSSNDTDPSPSPGKIFTLSMQVARDELIRLSSLPQKIISSNVTSDPLVRGALDNCETLFKDAVEYINDSIASMQVGQAEKIVLLKAKINDIRTWLSSAITNQETCLDGLIEAANHTFIPQEVEYAMRNSTEFSSNSLAIASNLMTILHHFQVSVHRRLLKLDNHHGHESDSDFPGWVHSGERRLLQEENPRPDLTVAQDGSGDFRTISEAVESIPKKNKSRFVIYIKEGVYLENVKIDKDCWNVMVYGDGMYKTIVSGSLNKVDGTPTFSSGTFIAAGRGFIARDMGFRNIAGPVKEQAVALRSSSDQSVFYRCYFDAYQDTLYTHANRQFYRDCHIAGTIDFIFGNAAVVLQNCSIQPRQPGPDQFNTITAQSKTDPNQNTGISIQRCHITPFDNLTATTYLGRPWKDYATTIFMQSYIGEFVDPAGWTQWTQGVDPPNTIFYAEYQNIGPGSRTGQRINWPGVRPNLTNEEATRFTVEPFIRGRQWLPKANIIYESSLE</sequence>
<dbReference type="Gramene" id="EOY30126">
    <property type="protein sequence ID" value="EOY30126"/>
    <property type="gene ID" value="TCM_037446"/>
</dbReference>
<evidence type="ECO:0000256" key="2">
    <source>
        <dbReference type="ARBA" id="ARBA00006027"/>
    </source>
</evidence>
<evidence type="ECO:0000256" key="11">
    <source>
        <dbReference type="PROSITE-ProRule" id="PRU10040"/>
    </source>
</evidence>
<evidence type="ECO:0000256" key="3">
    <source>
        <dbReference type="ARBA" id="ARBA00007786"/>
    </source>
</evidence>
<evidence type="ECO:0000256" key="8">
    <source>
        <dbReference type="ARBA" id="ARBA00023180"/>
    </source>
</evidence>
<dbReference type="GO" id="GO:0042545">
    <property type="term" value="P:cell wall modification"/>
    <property type="evidence" value="ECO:0007669"/>
    <property type="project" value="UniProtKB-UniRule"/>
</dbReference>
<dbReference type="HOGENOM" id="CLU_012243_9_1_1"/>
<keyword evidence="8" id="KW-0325">Glycoprotein</keyword>
<dbReference type="CDD" id="cd15798">
    <property type="entry name" value="PMEI-like_3"/>
    <property type="match status" value="1"/>
</dbReference>
<keyword evidence="13" id="KW-0472">Membrane</keyword>
<dbReference type="OMA" id="IRAICNV"/>
<dbReference type="SMART" id="SM00856">
    <property type="entry name" value="PMEI"/>
    <property type="match status" value="1"/>
</dbReference>
<evidence type="ECO:0000256" key="4">
    <source>
        <dbReference type="ARBA" id="ARBA00013229"/>
    </source>
</evidence>
<dbReference type="InterPro" id="IPR033131">
    <property type="entry name" value="Pectinesterase_Asp_AS"/>
</dbReference>
<dbReference type="GO" id="GO:0045490">
    <property type="term" value="P:pectin catabolic process"/>
    <property type="evidence" value="ECO:0007669"/>
    <property type="project" value="UniProtKB-UniRule"/>
</dbReference>
<evidence type="ECO:0000256" key="6">
    <source>
        <dbReference type="ARBA" id="ARBA00023085"/>
    </source>
</evidence>
<evidence type="ECO:0000256" key="13">
    <source>
        <dbReference type="SAM" id="Phobius"/>
    </source>
</evidence>
<comment type="similarity">
    <text evidence="3">In the C-terminal section; belongs to the pectinesterase family.</text>
</comment>
<dbReference type="Gene3D" id="1.20.140.40">
    <property type="entry name" value="Invertase/pectin methylesterase inhibitor family protein"/>
    <property type="match status" value="1"/>
</dbReference>
<dbReference type="SUPFAM" id="SSF101148">
    <property type="entry name" value="Plant invertase/pectin methylesterase inhibitor"/>
    <property type="match status" value="1"/>
</dbReference>
<dbReference type="FunFam" id="1.20.140.40:FF:000001">
    <property type="entry name" value="Pectinesterase"/>
    <property type="match status" value="1"/>
</dbReference>
<evidence type="ECO:0000256" key="5">
    <source>
        <dbReference type="ARBA" id="ARBA00022801"/>
    </source>
</evidence>
<evidence type="ECO:0000313" key="15">
    <source>
        <dbReference type="EMBL" id="EOY30126.1"/>
    </source>
</evidence>
<organism evidence="15 16">
    <name type="scientific">Theobroma cacao</name>
    <name type="common">Cacao</name>
    <name type="synonym">Cocoa</name>
    <dbReference type="NCBI Taxonomy" id="3641"/>
    <lineage>
        <taxon>Eukaryota</taxon>
        <taxon>Viridiplantae</taxon>
        <taxon>Streptophyta</taxon>
        <taxon>Embryophyta</taxon>
        <taxon>Tracheophyta</taxon>
        <taxon>Spermatophyta</taxon>
        <taxon>Magnoliopsida</taxon>
        <taxon>eudicotyledons</taxon>
        <taxon>Gunneridae</taxon>
        <taxon>Pentapetalae</taxon>
        <taxon>rosids</taxon>
        <taxon>malvids</taxon>
        <taxon>Malvales</taxon>
        <taxon>Malvaceae</taxon>
        <taxon>Byttnerioideae</taxon>
        <taxon>Theobroma</taxon>
    </lineage>
</organism>
<accession>A0A061GKR5</accession>
<evidence type="ECO:0000259" key="14">
    <source>
        <dbReference type="SMART" id="SM00856"/>
    </source>
</evidence>
<evidence type="ECO:0000256" key="12">
    <source>
        <dbReference type="RuleBase" id="RU000589"/>
    </source>
</evidence>
<dbReference type="STRING" id="3641.A0A061GKR5"/>
<feature type="domain" description="Pectinesterase inhibitor" evidence="14">
    <location>
        <begin position="102"/>
        <end position="267"/>
    </location>
</feature>
<feature type="transmembrane region" description="Helical" evidence="13">
    <location>
        <begin position="65"/>
        <end position="88"/>
    </location>
</feature>
<keyword evidence="16" id="KW-1185">Reference proteome</keyword>
<dbReference type="Proteomes" id="UP000026915">
    <property type="component" value="Chromosome 9"/>
</dbReference>
<dbReference type="InParanoid" id="A0A061GKR5"/>
<dbReference type="PANTHER" id="PTHR31707">
    <property type="entry name" value="PECTINESTERASE"/>
    <property type="match status" value="1"/>
</dbReference>
<keyword evidence="13" id="KW-1133">Transmembrane helix</keyword>
<evidence type="ECO:0000256" key="1">
    <source>
        <dbReference type="ARBA" id="ARBA00005184"/>
    </source>
</evidence>
<comment type="catalytic activity">
    <reaction evidence="9 12">
        <text>[(1-&gt;4)-alpha-D-galacturonosyl methyl ester](n) + n H2O = [(1-&gt;4)-alpha-D-galacturonosyl](n) + n methanol + n H(+)</text>
        <dbReference type="Rhea" id="RHEA:22380"/>
        <dbReference type="Rhea" id="RHEA-COMP:14570"/>
        <dbReference type="Rhea" id="RHEA-COMP:14573"/>
        <dbReference type="ChEBI" id="CHEBI:15377"/>
        <dbReference type="ChEBI" id="CHEBI:15378"/>
        <dbReference type="ChEBI" id="CHEBI:17790"/>
        <dbReference type="ChEBI" id="CHEBI:140522"/>
        <dbReference type="ChEBI" id="CHEBI:140523"/>
        <dbReference type="EC" id="3.1.1.11"/>
    </reaction>
</comment>
<protein>
    <recommendedName>
        <fullName evidence="4 12">Pectinesterase</fullName>
        <ecNumber evidence="4 12">3.1.1.11</ecNumber>
    </recommendedName>
</protein>
<dbReference type="EC" id="3.1.1.11" evidence="4 12"/>
<gene>
    <name evidence="15" type="ORF">TCM_037446</name>
</gene>
<reference evidence="15 16" key="1">
    <citation type="journal article" date="2013" name="Genome Biol.">
        <title>The genome sequence of the most widely cultivated cacao type and its use to identify candidate genes regulating pod color.</title>
        <authorList>
            <person name="Motamayor J.C."/>
            <person name="Mockaitis K."/>
            <person name="Schmutz J."/>
            <person name="Haiminen N."/>
            <person name="Iii D.L."/>
            <person name="Cornejo O."/>
            <person name="Findley S.D."/>
            <person name="Zheng P."/>
            <person name="Utro F."/>
            <person name="Royaert S."/>
            <person name="Saski C."/>
            <person name="Jenkins J."/>
            <person name="Podicheti R."/>
            <person name="Zhao M."/>
            <person name="Scheffler B.E."/>
            <person name="Stack J.C."/>
            <person name="Feltus F.A."/>
            <person name="Mustiga G.M."/>
            <person name="Amores F."/>
            <person name="Phillips W."/>
            <person name="Marelli J.P."/>
            <person name="May G.D."/>
            <person name="Shapiro H."/>
            <person name="Ma J."/>
            <person name="Bustamante C.D."/>
            <person name="Schnell R.J."/>
            <person name="Main D."/>
            <person name="Gilbert D."/>
            <person name="Parida L."/>
            <person name="Kuhn D.N."/>
        </authorList>
    </citation>
    <scope>NUCLEOTIDE SEQUENCE [LARGE SCALE GENOMIC DNA]</scope>
    <source>
        <strain evidence="16">cv. Matina 1-6</strain>
    </source>
</reference>
<dbReference type="InterPro" id="IPR012334">
    <property type="entry name" value="Pectin_lyas_fold"/>
</dbReference>
<comment type="function">
    <text evidence="10">Acts in the modification of cell walls via demethylesterification of cell wall pectin.</text>
</comment>
<dbReference type="Gene3D" id="2.160.20.10">
    <property type="entry name" value="Single-stranded right-handed beta-helix, Pectin lyase-like"/>
    <property type="match status" value="1"/>
</dbReference>
<keyword evidence="5 12" id="KW-0378">Hydrolase</keyword>
<dbReference type="eggNOG" id="ENOG502SJ2G">
    <property type="taxonomic scope" value="Eukaryota"/>
</dbReference>
<dbReference type="InterPro" id="IPR006501">
    <property type="entry name" value="Pectinesterase_inhib_dom"/>
</dbReference>
<keyword evidence="13" id="KW-0812">Transmembrane</keyword>
<proteinExistence type="inferred from homology"/>
<dbReference type="Pfam" id="PF01095">
    <property type="entry name" value="Pectinesterase"/>
    <property type="match status" value="1"/>
</dbReference>
<dbReference type="Pfam" id="PF04043">
    <property type="entry name" value="PMEI"/>
    <property type="match status" value="1"/>
</dbReference>
<keyword evidence="7" id="KW-1015">Disulfide bond</keyword>
<dbReference type="UniPathway" id="UPA00545">
    <property type="reaction ID" value="UER00823"/>
</dbReference>
<evidence type="ECO:0000256" key="9">
    <source>
        <dbReference type="ARBA" id="ARBA00047928"/>
    </source>
</evidence>
<comment type="similarity">
    <text evidence="2">In the N-terminal section; belongs to the PMEI family.</text>
</comment>
<dbReference type="NCBIfam" id="TIGR01614">
    <property type="entry name" value="PME_inhib"/>
    <property type="match status" value="1"/>
</dbReference>
<dbReference type="FunFam" id="2.160.20.10:FF:000001">
    <property type="entry name" value="Pectinesterase"/>
    <property type="match status" value="1"/>
</dbReference>
<dbReference type="InterPro" id="IPR011050">
    <property type="entry name" value="Pectin_lyase_fold/virulence"/>
</dbReference>
<comment type="pathway">
    <text evidence="1 12">Glycan metabolism; pectin degradation; 2-dehydro-3-deoxy-D-gluconate from pectin: step 1/5.</text>
</comment>
<dbReference type="SUPFAM" id="SSF51126">
    <property type="entry name" value="Pectin lyase-like"/>
    <property type="match status" value="1"/>
</dbReference>
<dbReference type="EMBL" id="CM001887">
    <property type="protein sequence ID" value="EOY30126.1"/>
    <property type="molecule type" value="Genomic_DNA"/>
</dbReference>
<dbReference type="InterPro" id="IPR035513">
    <property type="entry name" value="Invertase/methylesterase_inhib"/>
</dbReference>
<name>A0A061GKR5_THECC</name>
<evidence type="ECO:0000313" key="16">
    <source>
        <dbReference type="Proteomes" id="UP000026915"/>
    </source>
</evidence>
<dbReference type="InterPro" id="IPR000070">
    <property type="entry name" value="Pectinesterase_cat"/>
</dbReference>
<keyword evidence="6 12" id="KW-0063">Aspartyl esterase</keyword>
<evidence type="ECO:0000256" key="7">
    <source>
        <dbReference type="ARBA" id="ARBA00023157"/>
    </source>
</evidence>
<feature type="active site" evidence="11">
    <location>
        <position position="470"/>
    </location>
</feature>
<dbReference type="PROSITE" id="PS00503">
    <property type="entry name" value="PECTINESTERASE_2"/>
    <property type="match status" value="1"/>
</dbReference>
<dbReference type="AlphaFoldDB" id="A0A061GKR5"/>
<dbReference type="GO" id="GO:0030599">
    <property type="term" value="F:pectinesterase activity"/>
    <property type="evidence" value="ECO:0000318"/>
    <property type="project" value="GO_Central"/>
</dbReference>